<dbReference type="InterPro" id="IPR052892">
    <property type="entry name" value="NA-targeting_endonuclease"/>
</dbReference>
<dbReference type="GO" id="GO:0003676">
    <property type="term" value="F:nucleic acid binding"/>
    <property type="evidence" value="ECO:0007669"/>
    <property type="project" value="InterPro"/>
</dbReference>
<reference evidence="2" key="1">
    <citation type="submission" date="2020-05" db="EMBL/GenBank/DDBJ databases">
        <authorList>
            <person name="Chiriac C."/>
            <person name="Salcher M."/>
            <person name="Ghai R."/>
            <person name="Kavagutti S V."/>
        </authorList>
    </citation>
    <scope>NUCLEOTIDE SEQUENCE</scope>
</reference>
<feature type="domain" description="HNH nuclease" evidence="1">
    <location>
        <begin position="26"/>
        <end position="77"/>
    </location>
</feature>
<dbReference type="InterPro" id="IPR003615">
    <property type="entry name" value="HNH_nuc"/>
</dbReference>
<evidence type="ECO:0000259" key="1">
    <source>
        <dbReference type="SMART" id="SM00507"/>
    </source>
</evidence>
<organism evidence="2">
    <name type="scientific">uncultured Caudovirales phage</name>
    <dbReference type="NCBI Taxonomy" id="2100421"/>
    <lineage>
        <taxon>Viruses</taxon>
        <taxon>Duplodnaviria</taxon>
        <taxon>Heunggongvirae</taxon>
        <taxon>Uroviricota</taxon>
        <taxon>Caudoviricetes</taxon>
        <taxon>Peduoviridae</taxon>
        <taxon>Maltschvirus</taxon>
        <taxon>Maltschvirus maltsch</taxon>
    </lineage>
</organism>
<dbReference type="PANTHER" id="PTHR33877">
    <property type="entry name" value="SLL1193 PROTEIN"/>
    <property type="match status" value="1"/>
</dbReference>
<dbReference type="GO" id="GO:0008270">
    <property type="term" value="F:zinc ion binding"/>
    <property type="evidence" value="ECO:0007669"/>
    <property type="project" value="InterPro"/>
</dbReference>
<dbReference type="EMBL" id="LR797528">
    <property type="protein sequence ID" value="CAB4223122.1"/>
    <property type="molecule type" value="Genomic_DNA"/>
</dbReference>
<proteinExistence type="predicted"/>
<dbReference type="CDD" id="cd00085">
    <property type="entry name" value="HNHc"/>
    <property type="match status" value="1"/>
</dbReference>
<dbReference type="SMART" id="SM00507">
    <property type="entry name" value="HNHc"/>
    <property type="match status" value="1"/>
</dbReference>
<dbReference type="Gene3D" id="1.10.30.50">
    <property type="match status" value="1"/>
</dbReference>
<dbReference type="GO" id="GO:0004519">
    <property type="term" value="F:endonuclease activity"/>
    <property type="evidence" value="ECO:0007669"/>
    <property type="project" value="InterPro"/>
</dbReference>
<evidence type="ECO:0000313" key="2">
    <source>
        <dbReference type="EMBL" id="CAB4223122.1"/>
    </source>
</evidence>
<dbReference type="PANTHER" id="PTHR33877:SF2">
    <property type="entry name" value="OS07G0170200 PROTEIN"/>
    <property type="match status" value="1"/>
</dbReference>
<dbReference type="InterPro" id="IPR002711">
    <property type="entry name" value="HNH"/>
</dbReference>
<dbReference type="Pfam" id="PF01844">
    <property type="entry name" value="HNH"/>
    <property type="match status" value="1"/>
</dbReference>
<sequence length="114" mass="12944">MEISSTERTLLMSKAWQASDRKGWRRIRERILARDGYCCQQCGDTEGKMHIDHIVPKRLGGSDLEENLQVLCQNCNLRKGGSFFEKVSTPPTLHERYIPENVSISHDQGGLGAR</sequence>
<name>A0A6J5T5S5_9CAUD</name>
<protein>
    <submittedName>
        <fullName evidence="2">HNHc domain containing protein</fullName>
    </submittedName>
</protein>
<accession>A0A6J5T5S5</accession>
<gene>
    <name evidence="2" type="ORF">UFOVP1668_14</name>
</gene>